<proteinExistence type="predicted"/>
<protein>
    <submittedName>
        <fullName evidence="2">Uncharacterized protein</fullName>
    </submittedName>
</protein>
<dbReference type="HOGENOM" id="CLU_2566862_0_0_0"/>
<reference evidence="2" key="1">
    <citation type="journal article" date="2015" name="PeerJ">
        <title>First genomic representation of candidate bacterial phylum KSB3 points to enhanced environmental sensing as a trigger of wastewater bulking.</title>
        <authorList>
            <person name="Sekiguchi Y."/>
            <person name="Ohashi A."/>
            <person name="Parks D.H."/>
            <person name="Yamauchi T."/>
            <person name="Tyson G.W."/>
            <person name="Hugenholtz P."/>
        </authorList>
    </citation>
    <scope>NUCLEOTIDE SEQUENCE [LARGE SCALE GENOMIC DNA]</scope>
</reference>
<sequence>MSKQLTSMSLPASRITYADAGRVRARLLTKQHPTLGEQDVNTLLYALDETFPARQNPPAQAARRKQPCRRPRHRTAQAATS</sequence>
<name>A0A0S6VPQ5_9BACT</name>
<feature type="compositionally biased region" description="Basic residues" evidence="1">
    <location>
        <begin position="62"/>
        <end position="75"/>
    </location>
</feature>
<dbReference type="Proteomes" id="UP000030700">
    <property type="component" value="Unassembled WGS sequence"/>
</dbReference>
<feature type="region of interest" description="Disordered" evidence="1">
    <location>
        <begin position="51"/>
        <end position="81"/>
    </location>
</feature>
<accession>A0A0S6VPQ5</accession>
<evidence type="ECO:0000313" key="3">
    <source>
        <dbReference type="Proteomes" id="UP000030700"/>
    </source>
</evidence>
<keyword evidence="3" id="KW-1185">Reference proteome</keyword>
<evidence type="ECO:0000256" key="1">
    <source>
        <dbReference type="SAM" id="MobiDB-lite"/>
    </source>
</evidence>
<evidence type="ECO:0000313" key="2">
    <source>
        <dbReference type="EMBL" id="GAK49112.1"/>
    </source>
</evidence>
<feature type="compositionally biased region" description="Low complexity" evidence="1">
    <location>
        <begin position="52"/>
        <end position="61"/>
    </location>
</feature>
<dbReference type="AlphaFoldDB" id="A0A0S6VPQ5"/>
<organism evidence="2">
    <name type="scientific">Candidatus Moduliflexus flocculans</name>
    <dbReference type="NCBI Taxonomy" id="1499966"/>
    <lineage>
        <taxon>Bacteria</taxon>
        <taxon>Candidatus Moduliflexota</taxon>
        <taxon>Candidatus Moduliflexia</taxon>
        <taxon>Candidatus Moduliflexales</taxon>
        <taxon>Candidatus Moduliflexaceae</taxon>
    </lineage>
</organism>
<gene>
    <name evidence="2" type="ORF">U14_00330</name>
</gene>
<dbReference type="EMBL" id="DF820455">
    <property type="protein sequence ID" value="GAK49112.1"/>
    <property type="molecule type" value="Genomic_DNA"/>
</dbReference>